<comment type="function">
    <text evidence="9">Provides the precursors necessary for DNA synthesis. Catalyzes the biosynthesis of deoxyribonucleotides from the corresponding ribonucleotides.</text>
</comment>
<dbReference type="CDD" id="cd00081">
    <property type="entry name" value="Hint"/>
    <property type="match status" value="1"/>
</dbReference>
<dbReference type="InterPro" id="IPR006141">
    <property type="entry name" value="Intein_N"/>
</dbReference>
<keyword evidence="4 8" id="KW-0547">Nucleotide-binding</keyword>
<sequence>MQGIRIRKRDGRLEPLNVDKVHRVVEMMVDGLEDVNLSEVEIGAQLQFTDGMTSERIQELIIRSAEDLISPDAPNYQYVASRGQLYDVRKRAFGNEIPSYSEHVNNMIKAGYYDPMLLDDYSAAELVQFDAAIDHRRDNNFGYAACGQLLDKYLIRDRTKHRAFKETPQMMYMAIACSLLSYLPSHNGYRVKQIIKFYNAASTFDFSLPTPIMAGARTPTRQFSSCVLIKCGDTLPSINATALAITNYVSKRAGIGWDIGEIRAEGSPIRNGEMTHTGLLPFLKYHVGALKSCSQGGIRGGSGTVYYPWWHYQFDDLIVLKNNRGIEENRERRADYGVQLNGFLLGKYLRDEDVYLFDPKDCPDMYSAFFADQEKFALLYEDMVRSAERGEVRFKKFTAKELLNDMLLGERTETGRIYIAFVDNMNSHSPFDPKTDPIYQSNLCFTGDTMVATADGTNMVSIADLANRQQDGMAYKVYSARPNKSRNQNRSQWVDEIKDAVAVKTRVKAPIVKVMLSTGDTFRCTPNHLLAKPNGEYVTAEHAVGETLQGFFTSMAENKYRTINSVKNAHKKQHRMIWEHHNGKPEKGVHVDHIEDDGGDFLENLQLMDAKDNYAKKSDSMKGDKNPVHGFKDDPEFLAKCSANSTGSNNPRFGGMTSEEMVVLGIKCKEIHGGVSLAKMREMDERTPTSLSKNRFGGKMANLHKCIDAGELLPEFSMEEVDKSQPKSPYSLEAKPENPTVVAVVPDGFEDVYDLHVQDNHNFNIITNNDPLNSRGVLVHNCLEIALPTREFQHEFDEDGRIALCTLASFNMSKFIGDDAFERMQDTAELIVQALDGLLRMQDYPMVQAKIATDEFRTLGVGIVNLADFFMQQGLQYGSDEALEVLNKWMEKFNYSLTRASVNLAKQDGPCEAVDRTCYAKGIFPWELYAPRDPQVELGASTEMMQLWADLRSDVRKYGIRNATLSAIAPTESSSQVLNATNGVEMPKAPMSIKASKSGNFKQIVPDSSKMANYQYLWKQPSPEAYLRTCAVAQKWVDQSISTNTFYNPMMTGDEIQRDKAMRHIIAFHAMGGKTLYYSNVYDGAGDEIDEVDMAKFCAGCVV</sequence>
<comment type="catalytic activity">
    <reaction evidence="9">
        <text>a 2'-deoxyribonucleoside 5'-diphosphate + [thioredoxin]-disulfide + H2O = a ribonucleoside 5'-diphosphate + [thioredoxin]-dithiol</text>
        <dbReference type="Rhea" id="RHEA:23252"/>
        <dbReference type="Rhea" id="RHEA-COMP:10698"/>
        <dbReference type="Rhea" id="RHEA-COMP:10700"/>
        <dbReference type="ChEBI" id="CHEBI:15377"/>
        <dbReference type="ChEBI" id="CHEBI:29950"/>
        <dbReference type="ChEBI" id="CHEBI:50058"/>
        <dbReference type="ChEBI" id="CHEBI:57930"/>
        <dbReference type="ChEBI" id="CHEBI:73316"/>
        <dbReference type="EC" id="1.17.4.1"/>
    </reaction>
</comment>
<dbReference type="InterPro" id="IPR013509">
    <property type="entry name" value="RNR_lsu_N"/>
</dbReference>
<dbReference type="GO" id="GO:0016539">
    <property type="term" value="P:intein-mediated protein splicing"/>
    <property type="evidence" value="ECO:0007669"/>
    <property type="project" value="InterPro"/>
</dbReference>
<dbReference type="InterPro" id="IPR030934">
    <property type="entry name" value="Intein_C"/>
</dbReference>
<evidence type="ECO:0000256" key="8">
    <source>
        <dbReference type="PROSITE-ProRule" id="PRU00492"/>
    </source>
</evidence>
<accession>A0A384ZSD9</accession>
<organism evidence="11 12">
    <name type="scientific">Vibrio phage YC</name>
    <dbReference type="NCBI Taxonomy" id="2267403"/>
    <lineage>
        <taxon>Viruses</taxon>
        <taxon>Duplodnaviria</taxon>
        <taxon>Heunggongvirae</taxon>
        <taxon>Uroviricota</taxon>
        <taxon>Caudoviricetes</taxon>
        <taxon>Pantevenvirales</taxon>
        <taxon>Ackermannviridae</taxon>
        <taxon>Campanilevirus</taxon>
        <taxon>Campanilevirus YC</taxon>
    </lineage>
</organism>
<dbReference type="InterPro" id="IPR036844">
    <property type="entry name" value="Hint_dom_sf"/>
</dbReference>
<dbReference type="SUPFAM" id="SSF51294">
    <property type="entry name" value="Hedgehog/intein (Hint) domain"/>
    <property type="match status" value="1"/>
</dbReference>
<dbReference type="PROSITE" id="PS50818">
    <property type="entry name" value="INTEIN_C_TER"/>
    <property type="match status" value="1"/>
</dbReference>
<keyword evidence="5 8" id="KW-0067">ATP-binding</keyword>
<dbReference type="Proteomes" id="UP000260311">
    <property type="component" value="Segment"/>
</dbReference>
<dbReference type="GO" id="GO:0005524">
    <property type="term" value="F:ATP binding"/>
    <property type="evidence" value="ECO:0007669"/>
    <property type="project" value="UniProtKB-UniRule"/>
</dbReference>
<keyword evidence="6 9" id="KW-0560">Oxidoreductase</keyword>
<dbReference type="PANTHER" id="PTHR11573:SF6">
    <property type="entry name" value="RIBONUCLEOSIDE-DIPHOSPHATE REDUCTASE LARGE SUBUNIT"/>
    <property type="match status" value="1"/>
</dbReference>
<evidence type="ECO:0000256" key="4">
    <source>
        <dbReference type="ARBA" id="ARBA00022741"/>
    </source>
</evidence>
<evidence type="ECO:0000256" key="7">
    <source>
        <dbReference type="ARBA" id="ARBA00023116"/>
    </source>
</evidence>
<dbReference type="RefSeq" id="YP_009838406.1">
    <property type="nucleotide sequence ID" value="NC_048709.1"/>
</dbReference>
<evidence type="ECO:0000256" key="5">
    <source>
        <dbReference type="ARBA" id="ARBA00022840"/>
    </source>
</evidence>
<dbReference type="SUPFAM" id="SSF48168">
    <property type="entry name" value="R1 subunit of ribonucleotide reductase, N-terminal domain"/>
    <property type="match status" value="1"/>
</dbReference>
<dbReference type="GO" id="GO:0004748">
    <property type="term" value="F:ribonucleoside-diphosphate reductase activity, thioredoxin disulfide as acceptor"/>
    <property type="evidence" value="ECO:0007669"/>
    <property type="project" value="UniProtKB-EC"/>
</dbReference>
<dbReference type="EMBL" id="MH375644">
    <property type="protein sequence ID" value="AXC34560.1"/>
    <property type="molecule type" value="Genomic_DNA"/>
</dbReference>
<dbReference type="KEGG" id="vg:55608638"/>
<evidence type="ECO:0000256" key="1">
    <source>
        <dbReference type="ARBA" id="ARBA00010406"/>
    </source>
</evidence>
<dbReference type="Gene3D" id="3.20.70.20">
    <property type="match status" value="2"/>
</dbReference>
<reference evidence="11 12" key="1">
    <citation type="submission" date="2018-05" db="EMBL/GenBank/DDBJ databases">
        <title>The genome of Vibrio coralliilyticus phage YC.</title>
        <authorList>
            <person name="Benler S."/>
        </authorList>
    </citation>
    <scope>NUCLEOTIDE SEQUENCE [LARGE SCALE GENOMIC DNA]</scope>
</reference>
<protein>
    <recommendedName>
        <fullName evidence="2 9">Ribonucleoside-diphosphate reductase</fullName>
        <ecNumber evidence="2 9">1.17.4.1</ecNumber>
    </recommendedName>
</protein>
<evidence type="ECO:0000256" key="6">
    <source>
        <dbReference type="ARBA" id="ARBA00023002"/>
    </source>
</evidence>
<dbReference type="InterPro" id="IPR013346">
    <property type="entry name" value="NrdE_NrdA_C"/>
</dbReference>
<dbReference type="InterPro" id="IPR039718">
    <property type="entry name" value="Rrm1"/>
</dbReference>
<dbReference type="InterPro" id="IPR044925">
    <property type="entry name" value="His-Me_finger_sf"/>
</dbReference>
<dbReference type="SUPFAM" id="SSF54060">
    <property type="entry name" value="His-Me finger endonucleases"/>
    <property type="match status" value="1"/>
</dbReference>
<dbReference type="InterPro" id="IPR008926">
    <property type="entry name" value="RNR_R1-su_N"/>
</dbReference>
<evidence type="ECO:0000313" key="12">
    <source>
        <dbReference type="Proteomes" id="UP000260311"/>
    </source>
</evidence>
<dbReference type="InterPro" id="IPR005144">
    <property type="entry name" value="ATP-cone_dom"/>
</dbReference>
<name>A0A384ZSD9_9CAUD</name>
<evidence type="ECO:0000256" key="2">
    <source>
        <dbReference type="ARBA" id="ARBA00012274"/>
    </source>
</evidence>
<dbReference type="Gene3D" id="3.90.75.20">
    <property type="match status" value="1"/>
</dbReference>
<keyword evidence="12" id="KW-1185">Reference proteome</keyword>
<dbReference type="PROSITE" id="PS00089">
    <property type="entry name" value="RIBORED_LARGE"/>
    <property type="match status" value="1"/>
</dbReference>
<dbReference type="PANTHER" id="PTHR11573">
    <property type="entry name" value="RIBONUCLEOSIDE-DIPHOSPHATE REDUCTASE LARGE CHAIN"/>
    <property type="match status" value="1"/>
</dbReference>
<evidence type="ECO:0000256" key="3">
    <source>
        <dbReference type="ARBA" id="ARBA00022533"/>
    </source>
</evidence>
<dbReference type="Pfam" id="PF00317">
    <property type="entry name" value="Ribonuc_red_lgN"/>
    <property type="match status" value="1"/>
</dbReference>
<feature type="domain" description="ATP-cone" evidence="10">
    <location>
        <begin position="4"/>
        <end position="94"/>
    </location>
</feature>
<evidence type="ECO:0000259" key="10">
    <source>
        <dbReference type="PROSITE" id="PS51161"/>
    </source>
</evidence>
<dbReference type="GeneID" id="55608638"/>
<dbReference type="InterPro" id="IPR000788">
    <property type="entry name" value="RNR_lg_C"/>
</dbReference>
<dbReference type="EC" id="1.17.4.1" evidence="2 9"/>
<keyword evidence="7 9" id="KW-0215">Deoxyribonucleotide synthesis</keyword>
<dbReference type="PROSITE" id="PS50817">
    <property type="entry name" value="INTEIN_N_TER"/>
    <property type="match status" value="1"/>
</dbReference>
<dbReference type="SUPFAM" id="SSF51998">
    <property type="entry name" value="PFL-like glycyl radical enzymes"/>
    <property type="match status" value="1"/>
</dbReference>
<evidence type="ECO:0000256" key="9">
    <source>
        <dbReference type="RuleBase" id="RU003410"/>
    </source>
</evidence>
<dbReference type="PROSITE" id="PS51161">
    <property type="entry name" value="ATP_CONE"/>
    <property type="match status" value="1"/>
</dbReference>
<dbReference type="Pfam" id="PF02867">
    <property type="entry name" value="Ribonuc_red_lgC"/>
    <property type="match status" value="1"/>
</dbReference>
<evidence type="ECO:0000313" key="11">
    <source>
        <dbReference type="EMBL" id="AXC34560.1"/>
    </source>
</evidence>
<dbReference type="NCBIfam" id="TIGR01445">
    <property type="entry name" value="intein_Nterm"/>
    <property type="match status" value="1"/>
</dbReference>
<dbReference type="Pfam" id="PF03477">
    <property type="entry name" value="ATP-cone"/>
    <property type="match status" value="1"/>
</dbReference>
<proteinExistence type="inferred from homology"/>
<dbReference type="GO" id="GO:0009263">
    <property type="term" value="P:deoxyribonucleotide biosynthetic process"/>
    <property type="evidence" value="ECO:0007669"/>
    <property type="project" value="UniProtKB-KW"/>
</dbReference>
<dbReference type="UniPathway" id="UPA00326"/>
<keyword evidence="3" id="KW-0021">Allosteric enzyme</keyword>
<comment type="similarity">
    <text evidence="1 9">Belongs to the ribonucleoside diphosphate reductase large chain family.</text>
</comment>